<protein>
    <recommendedName>
        <fullName evidence="14">ATP-dependent zinc metalloprotease FtsH</fullName>
        <ecNumber evidence="14">3.4.24.-</ecNumber>
    </recommendedName>
</protein>
<comment type="subunit">
    <text evidence="14">Homohexamer.</text>
</comment>
<keyword evidence="8 14" id="KW-0862">Zinc</keyword>
<dbReference type="FunFam" id="1.10.8.60:FF:000001">
    <property type="entry name" value="ATP-dependent zinc metalloprotease FtsH"/>
    <property type="match status" value="1"/>
</dbReference>
<keyword evidence="3 14" id="KW-0645">Protease</keyword>
<comment type="subcellular location">
    <subcellularLocation>
        <location evidence="14">Cell membrane</location>
        <topology evidence="14">Multi-pass membrane protein</topology>
        <orientation evidence="14">Cytoplasmic side</orientation>
    </subcellularLocation>
    <subcellularLocation>
        <location evidence="1">Membrane</location>
        <topology evidence="1">Multi-pass membrane protein</topology>
    </subcellularLocation>
</comment>
<evidence type="ECO:0000256" key="7">
    <source>
        <dbReference type="ARBA" id="ARBA00022801"/>
    </source>
</evidence>
<keyword evidence="11 14" id="KW-1133">Transmembrane helix</keyword>
<evidence type="ECO:0000256" key="4">
    <source>
        <dbReference type="ARBA" id="ARBA00022692"/>
    </source>
</evidence>
<keyword evidence="14" id="KW-1003">Cell membrane</keyword>
<dbReference type="GO" id="GO:0030163">
    <property type="term" value="P:protein catabolic process"/>
    <property type="evidence" value="ECO:0007669"/>
    <property type="project" value="UniProtKB-UniRule"/>
</dbReference>
<dbReference type="RefSeq" id="WP_406857356.1">
    <property type="nucleotide sequence ID" value="NZ_CP157484.1"/>
</dbReference>
<dbReference type="GO" id="GO:0005886">
    <property type="term" value="C:plasma membrane"/>
    <property type="evidence" value="ECO:0007669"/>
    <property type="project" value="UniProtKB-SubCell"/>
</dbReference>
<dbReference type="GO" id="GO:0016887">
    <property type="term" value="F:ATP hydrolysis activity"/>
    <property type="evidence" value="ECO:0007669"/>
    <property type="project" value="UniProtKB-UniRule"/>
</dbReference>
<feature type="binding site" evidence="14">
    <location>
        <position position="421"/>
    </location>
    <ligand>
        <name>Zn(2+)</name>
        <dbReference type="ChEBI" id="CHEBI:29105"/>
        <note>catalytic</note>
    </ligand>
</feature>
<dbReference type="GO" id="GO:0008270">
    <property type="term" value="F:zinc ion binding"/>
    <property type="evidence" value="ECO:0007669"/>
    <property type="project" value="UniProtKB-UniRule"/>
</dbReference>
<evidence type="ECO:0000256" key="2">
    <source>
        <dbReference type="ARBA" id="ARBA00010044"/>
    </source>
</evidence>
<feature type="transmembrane region" description="Helical" evidence="14">
    <location>
        <begin position="111"/>
        <end position="133"/>
    </location>
</feature>
<dbReference type="PROSITE" id="PS00674">
    <property type="entry name" value="AAA"/>
    <property type="match status" value="1"/>
</dbReference>
<feature type="binding site" evidence="14">
    <location>
        <begin position="195"/>
        <end position="202"/>
    </location>
    <ligand>
        <name>ATP</name>
        <dbReference type="ChEBI" id="CHEBI:30616"/>
    </ligand>
</feature>
<evidence type="ECO:0000256" key="10">
    <source>
        <dbReference type="ARBA" id="ARBA00022946"/>
    </source>
</evidence>
<comment type="function">
    <text evidence="14">Acts as a processive, ATP-dependent zinc metallopeptidase for both cytoplasmic and membrane proteins. Plays a role in the quality control of integral membrane proteins.</text>
</comment>
<dbReference type="InterPro" id="IPR000642">
    <property type="entry name" value="Peptidase_M41"/>
</dbReference>
<comment type="caution">
    <text evidence="14">Lacks conserved residue(s) required for the propagation of feature annotation.</text>
</comment>
<keyword evidence="13 14" id="KW-0472">Membrane</keyword>
<dbReference type="FunFam" id="3.40.50.300:FF:000277">
    <property type="entry name" value="ATP-dependent zinc metalloprotease FtsH"/>
    <property type="match status" value="1"/>
</dbReference>
<feature type="binding site" evidence="14">
    <location>
        <position position="495"/>
    </location>
    <ligand>
        <name>Zn(2+)</name>
        <dbReference type="ChEBI" id="CHEBI:29105"/>
        <note>catalytic</note>
    </ligand>
</feature>
<dbReference type="SUPFAM" id="SSF140990">
    <property type="entry name" value="FtsH protease domain-like"/>
    <property type="match status" value="1"/>
</dbReference>
<comment type="similarity">
    <text evidence="2 14">In the C-terminal section; belongs to the peptidase M41 family.</text>
</comment>
<dbReference type="GO" id="GO:0004176">
    <property type="term" value="F:ATP-dependent peptidase activity"/>
    <property type="evidence" value="ECO:0007669"/>
    <property type="project" value="InterPro"/>
</dbReference>
<evidence type="ECO:0000259" key="16">
    <source>
        <dbReference type="SMART" id="SM00382"/>
    </source>
</evidence>
<evidence type="ECO:0000256" key="5">
    <source>
        <dbReference type="ARBA" id="ARBA00022723"/>
    </source>
</evidence>
<dbReference type="GO" id="GO:0005524">
    <property type="term" value="F:ATP binding"/>
    <property type="evidence" value="ECO:0007669"/>
    <property type="project" value="UniProtKB-UniRule"/>
</dbReference>
<dbReference type="GO" id="GO:0006508">
    <property type="term" value="P:proteolysis"/>
    <property type="evidence" value="ECO:0007669"/>
    <property type="project" value="UniProtKB-KW"/>
</dbReference>
<evidence type="ECO:0000256" key="1">
    <source>
        <dbReference type="ARBA" id="ARBA00004141"/>
    </source>
</evidence>
<dbReference type="SUPFAM" id="SSF52540">
    <property type="entry name" value="P-loop containing nucleoside triphosphate hydrolases"/>
    <property type="match status" value="1"/>
</dbReference>
<dbReference type="Pfam" id="PF17862">
    <property type="entry name" value="AAA_lid_3"/>
    <property type="match status" value="1"/>
</dbReference>
<keyword evidence="12 14" id="KW-0482">Metalloprotease</keyword>
<evidence type="ECO:0000256" key="12">
    <source>
        <dbReference type="ARBA" id="ARBA00023049"/>
    </source>
</evidence>
<evidence type="ECO:0000256" key="3">
    <source>
        <dbReference type="ARBA" id="ARBA00022670"/>
    </source>
</evidence>
<organism evidence="17">
    <name type="scientific">Alsobacter sp. KACC 23698</name>
    <dbReference type="NCBI Taxonomy" id="3149229"/>
    <lineage>
        <taxon>Bacteria</taxon>
        <taxon>Pseudomonadati</taxon>
        <taxon>Pseudomonadota</taxon>
        <taxon>Alphaproteobacteria</taxon>
        <taxon>Hyphomicrobiales</taxon>
        <taxon>Alsobacteraceae</taxon>
        <taxon>Alsobacter</taxon>
    </lineage>
</organism>
<comment type="cofactor">
    <cofactor evidence="14">
        <name>Zn(2+)</name>
        <dbReference type="ChEBI" id="CHEBI:29105"/>
    </cofactor>
    <text evidence="14">Binds 1 zinc ion per subunit.</text>
</comment>
<sequence length="596" mass="62719">MIRSLTVLRRRVHRHARTLAAVLLAALALAGAAAWSLRTQPAEMSYSSFSRAMADGALAKVSVSDGGLSVVEKSGATAFVRLPTGLLDSAFLDRLAGAGVDVDLTRHDGDLLGVLGAVASALLMGAVAVVMALQLDLRGRLSWPAVVKSVPSRFSDVAGQDEPKAEVAEIVTFLKDPAAFARVGARPPHGVLLVGPPGTGKTLLARALAGEAGVAFMAVAGSEFSAALVGMSKNRVARLFREARRRAPCILFIDELDSIGKKRGAGASAADREYDTTLNQLLVEMDGFEASTGVIVVGATNRVDVLDPALLRPGRFDRQVHVGLPLIAGREAILAVHSAHKPFAADVDLLTIARGTPGFSGADLANLVNEAAVLAAREGASLVTAAHFEGARKKLLMGLERRSLVLDDEERRLVAVHEAGHALCATLLPAADRVQSATIVPHGGALGMVLRLPERDRICVPLDRLRADLVVAMGGRAAEEAVFGPDKVTTGAASDIAHATDLATRMVAEWGMSPKLGMARVELAAGELPAFAREEVRNIVADAYRAARAIVEDRRDLLDRLCEALLERETLNAQEVAEICGEPRPGEGTQAPQRVA</sequence>
<dbReference type="InterPro" id="IPR003959">
    <property type="entry name" value="ATPase_AAA_core"/>
</dbReference>
<evidence type="ECO:0000256" key="15">
    <source>
        <dbReference type="RuleBase" id="RU003651"/>
    </source>
</evidence>
<dbReference type="EC" id="3.4.24.-" evidence="14"/>
<dbReference type="InterPro" id="IPR027417">
    <property type="entry name" value="P-loop_NTPase"/>
</dbReference>
<dbReference type="Gene3D" id="1.10.8.60">
    <property type="match status" value="1"/>
</dbReference>
<keyword evidence="5 14" id="KW-0479">Metal-binding</keyword>
<dbReference type="Pfam" id="PF00004">
    <property type="entry name" value="AAA"/>
    <property type="match status" value="1"/>
</dbReference>
<dbReference type="PANTHER" id="PTHR23076">
    <property type="entry name" value="METALLOPROTEASE M41 FTSH"/>
    <property type="match status" value="1"/>
</dbReference>
<comment type="similarity">
    <text evidence="15">Belongs to the AAA ATPase family.</text>
</comment>
<dbReference type="InterPro" id="IPR005936">
    <property type="entry name" value="FtsH"/>
</dbReference>
<dbReference type="Gene3D" id="1.20.58.760">
    <property type="entry name" value="Peptidase M41"/>
    <property type="match status" value="1"/>
</dbReference>
<dbReference type="CDD" id="cd19501">
    <property type="entry name" value="RecA-like_FtsH"/>
    <property type="match status" value="1"/>
</dbReference>
<dbReference type="SMART" id="SM00382">
    <property type="entry name" value="AAA"/>
    <property type="match status" value="1"/>
</dbReference>
<evidence type="ECO:0000256" key="8">
    <source>
        <dbReference type="ARBA" id="ARBA00022833"/>
    </source>
</evidence>
<keyword evidence="10" id="KW-0809">Transit peptide</keyword>
<evidence type="ECO:0000256" key="6">
    <source>
        <dbReference type="ARBA" id="ARBA00022741"/>
    </source>
</evidence>
<dbReference type="EMBL" id="CP157484">
    <property type="protein sequence ID" value="XBO40496.1"/>
    <property type="molecule type" value="Genomic_DNA"/>
</dbReference>
<dbReference type="Pfam" id="PF01434">
    <property type="entry name" value="Peptidase_M41"/>
    <property type="match status" value="1"/>
</dbReference>
<evidence type="ECO:0000256" key="11">
    <source>
        <dbReference type="ARBA" id="ARBA00022989"/>
    </source>
</evidence>
<name>A0AAU7JJQ1_9HYPH</name>
<keyword evidence="6 14" id="KW-0547">Nucleotide-binding</keyword>
<feature type="active site" evidence="14">
    <location>
        <position position="418"/>
    </location>
</feature>
<dbReference type="FunFam" id="1.20.58.760:FF:000001">
    <property type="entry name" value="ATP-dependent zinc metalloprotease FtsH"/>
    <property type="match status" value="1"/>
</dbReference>
<dbReference type="GO" id="GO:0004222">
    <property type="term" value="F:metalloendopeptidase activity"/>
    <property type="evidence" value="ECO:0007669"/>
    <property type="project" value="InterPro"/>
</dbReference>
<accession>A0AAU7JJQ1</accession>
<evidence type="ECO:0000313" key="17">
    <source>
        <dbReference type="EMBL" id="XBO40496.1"/>
    </source>
</evidence>
<keyword evidence="4 14" id="KW-0812">Transmembrane</keyword>
<dbReference type="AlphaFoldDB" id="A0AAU7JJQ1"/>
<dbReference type="InterPro" id="IPR037219">
    <property type="entry name" value="Peptidase_M41-like"/>
</dbReference>
<dbReference type="Gene3D" id="3.40.50.300">
    <property type="entry name" value="P-loop containing nucleotide triphosphate hydrolases"/>
    <property type="match status" value="1"/>
</dbReference>
<dbReference type="InterPro" id="IPR003593">
    <property type="entry name" value="AAA+_ATPase"/>
</dbReference>
<keyword evidence="9 14" id="KW-0067">ATP-binding</keyword>
<comment type="similarity">
    <text evidence="14">In the central section; belongs to the AAA ATPase family.</text>
</comment>
<feature type="binding site" evidence="14">
    <location>
        <position position="417"/>
    </location>
    <ligand>
        <name>Zn(2+)</name>
        <dbReference type="ChEBI" id="CHEBI:29105"/>
        <note>catalytic</note>
    </ligand>
</feature>
<evidence type="ECO:0000256" key="13">
    <source>
        <dbReference type="ARBA" id="ARBA00023136"/>
    </source>
</evidence>
<evidence type="ECO:0000256" key="14">
    <source>
        <dbReference type="HAMAP-Rule" id="MF_01458"/>
    </source>
</evidence>
<feature type="domain" description="AAA+ ATPase" evidence="16">
    <location>
        <begin position="187"/>
        <end position="326"/>
    </location>
</feature>
<gene>
    <name evidence="14" type="primary">ftsH</name>
    <name evidence="17" type="ORF">ABEG18_06945</name>
</gene>
<proteinExistence type="inferred from homology"/>
<dbReference type="InterPro" id="IPR041569">
    <property type="entry name" value="AAA_lid_3"/>
</dbReference>
<dbReference type="InterPro" id="IPR003960">
    <property type="entry name" value="ATPase_AAA_CS"/>
</dbReference>
<keyword evidence="7 14" id="KW-0378">Hydrolase</keyword>
<dbReference type="HAMAP" id="MF_01458">
    <property type="entry name" value="FtsH"/>
    <property type="match status" value="1"/>
</dbReference>
<dbReference type="PANTHER" id="PTHR23076:SF97">
    <property type="entry name" value="ATP-DEPENDENT ZINC METALLOPROTEASE YME1L1"/>
    <property type="match status" value="1"/>
</dbReference>
<evidence type="ECO:0000256" key="9">
    <source>
        <dbReference type="ARBA" id="ARBA00022840"/>
    </source>
</evidence>
<reference evidence="17" key="1">
    <citation type="submission" date="2024-05" db="EMBL/GenBank/DDBJ databases">
        <authorList>
            <person name="Kim S."/>
            <person name="Heo J."/>
            <person name="Choi H."/>
            <person name="Choi Y."/>
            <person name="Kwon S.-W."/>
            <person name="Kim Y."/>
        </authorList>
    </citation>
    <scope>NUCLEOTIDE SEQUENCE</scope>
    <source>
        <strain evidence="17">KACC 23698</strain>
    </source>
</reference>